<proteinExistence type="inferred from homology"/>
<evidence type="ECO:0000313" key="8">
    <source>
        <dbReference type="EMBL" id="MFC5053926.1"/>
    </source>
</evidence>
<evidence type="ECO:0000256" key="2">
    <source>
        <dbReference type="ARBA" id="ARBA00011006"/>
    </source>
</evidence>
<evidence type="ECO:0000313" key="9">
    <source>
        <dbReference type="Proteomes" id="UP001595833"/>
    </source>
</evidence>
<organism evidence="8 9">
    <name type="scientific">Saccharothrix xinjiangensis</name>
    <dbReference type="NCBI Taxonomy" id="204798"/>
    <lineage>
        <taxon>Bacteria</taxon>
        <taxon>Bacillati</taxon>
        <taxon>Actinomycetota</taxon>
        <taxon>Actinomycetes</taxon>
        <taxon>Pseudonocardiales</taxon>
        <taxon>Pseudonocardiaceae</taxon>
        <taxon>Saccharothrix</taxon>
    </lineage>
</organism>
<keyword evidence="6 7" id="KW-0472">Membrane</keyword>
<dbReference type="RefSeq" id="WP_344036793.1">
    <property type="nucleotide sequence ID" value="NZ_BAAAKE010000005.1"/>
</dbReference>
<evidence type="ECO:0000256" key="3">
    <source>
        <dbReference type="ARBA" id="ARBA00022475"/>
    </source>
</evidence>
<protein>
    <submittedName>
        <fullName evidence="8">GlsB/YeaQ/YmgE family stress response membrane protein</fullName>
    </submittedName>
</protein>
<comment type="caution">
    <text evidence="8">The sequence shown here is derived from an EMBL/GenBank/DDBJ whole genome shotgun (WGS) entry which is preliminary data.</text>
</comment>
<evidence type="ECO:0000256" key="6">
    <source>
        <dbReference type="ARBA" id="ARBA00023136"/>
    </source>
</evidence>
<evidence type="ECO:0000256" key="1">
    <source>
        <dbReference type="ARBA" id="ARBA00004651"/>
    </source>
</evidence>
<evidence type="ECO:0000256" key="4">
    <source>
        <dbReference type="ARBA" id="ARBA00022692"/>
    </source>
</evidence>
<gene>
    <name evidence="8" type="ORF">ACFPFM_09180</name>
</gene>
<keyword evidence="9" id="KW-1185">Reference proteome</keyword>
<evidence type="ECO:0000256" key="7">
    <source>
        <dbReference type="SAM" id="Phobius"/>
    </source>
</evidence>
<comment type="similarity">
    <text evidence="2">Belongs to the UPF0410 family.</text>
</comment>
<feature type="transmembrane region" description="Helical" evidence="7">
    <location>
        <begin position="6"/>
        <end position="24"/>
    </location>
</feature>
<accession>A0ABV9XUK1</accession>
<dbReference type="PANTHER" id="PTHR33884">
    <property type="entry name" value="UPF0410 PROTEIN YMGE"/>
    <property type="match status" value="1"/>
</dbReference>
<comment type="subcellular location">
    <subcellularLocation>
        <location evidence="1">Cell membrane</location>
        <topology evidence="1">Multi-pass membrane protein</topology>
    </subcellularLocation>
</comment>
<dbReference type="PANTHER" id="PTHR33884:SF3">
    <property type="entry name" value="UPF0410 PROTEIN YMGE"/>
    <property type="match status" value="1"/>
</dbReference>
<evidence type="ECO:0000256" key="5">
    <source>
        <dbReference type="ARBA" id="ARBA00022989"/>
    </source>
</evidence>
<dbReference type="EMBL" id="JBHSJB010000007">
    <property type="protein sequence ID" value="MFC5053926.1"/>
    <property type="molecule type" value="Genomic_DNA"/>
</dbReference>
<keyword evidence="3" id="KW-1003">Cell membrane</keyword>
<dbReference type="Proteomes" id="UP001595833">
    <property type="component" value="Unassembled WGS sequence"/>
</dbReference>
<feature type="transmembrane region" description="Helical" evidence="7">
    <location>
        <begin position="36"/>
        <end position="56"/>
    </location>
</feature>
<reference evidence="9" key="1">
    <citation type="journal article" date="2019" name="Int. J. Syst. Evol. Microbiol.">
        <title>The Global Catalogue of Microorganisms (GCM) 10K type strain sequencing project: providing services to taxonomists for standard genome sequencing and annotation.</title>
        <authorList>
            <consortium name="The Broad Institute Genomics Platform"/>
            <consortium name="The Broad Institute Genome Sequencing Center for Infectious Disease"/>
            <person name="Wu L."/>
            <person name="Ma J."/>
        </authorList>
    </citation>
    <scope>NUCLEOTIDE SEQUENCE [LARGE SCALE GENOMIC DNA]</scope>
    <source>
        <strain evidence="9">KCTC 12848</strain>
    </source>
</reference>
<name>A0ABV9XUK1_9PSEU</name>
<keyword evidence="5 7" id="KW-1133">Transmembrane helix</keyword>
<sequence>MEITGLISALVIGLIVGGLGRLVVPGKQHISMLTTLLVGVAAALLGTFAASVLGVADTSGPDWLEMALQVGLAGVGVTTLARSKSRQFH</sequence>
<dbReference type="InterPro" id="IPR007341">
    <property type="entry name" value="Transgly_assoc"/>
</dbReference>
<keyword evidence="4 7" id="KW-0812">Transmembrane</keyword>